<dbReference type="PANTHER" id="PTHR19981:SF7">
    <property type="entry name" value="TALIN-1"/>
    <property type="match status" value="1"/>
</dbReference>
<proteinExistence type="predicted"/>
<dbReference type="CDD" id="cd17171">
    <property type="entry name" value="FERM_F0_TLN1"/>
    <property type="match status" value="1"/>
</dbReference>
<organism evidence="2 3">
    <name type="scientific">Oryzias latipes</name>
    <name type="common">Japanese rice fish</name>
    <name type="synonym">Japanese killifish</name>
    <dbReference type="NCBI Taxonomy" id="8090"/>
    <lineage>
        <taxon>Eukaryota</taxon>
        <taxon>Metazoa</taxon>
        <taxon>Chordata</taxon>
        <taxon>Craniata</taxon>
        <taxon>Vertebrata</taxon>
        <taxon>Euteleostomi</taxon>
        <taxon>Actinopterygii</taxon>
        <taxon>Neopterygii</taxon>
        <taxon>Teleostei</taxon>
        <taxon>Neoteleostei</taxon>
        <taxon>Acanthomorphata</taxon>
        <taxon>Ovalentaria</taxon>
        <taxon>Atherinomorphae</taxon>
        <taxon>Beloniformes</taxon>
        <taxon>Adrianichthyidae</taxon>
        <taxon>Oryziinae</taxon>
        <taxon>Oryzias</taxon>
    </lineage>
</organism>
<reference key="1">
    <citation type="journal article" date="2007" name="Nature">
        <title>The medaka draft genome and insights into vertebrate genome evolution.</title>
        <authorList>
            <person name="Kasahara M."/>
            <person name="Naruse K."/>
            <person name="Sasaki S."/>
            <person name="Nakatani Y."/>
            <person name="Qu W."/>
            <person name="Ahsan B."/>
            <person name="Yamada T."/>
            <person name="Nagayasu Y."/>
            <person name="Doi K."/>
            <person name="Kasai Y."/>
            <person name="Jindo T."/>
            <person name="Kobayashi D."/>
            <person name="Shimada A."/>
            <person name="Toyoda A."/>
            <person name="Kuroki Y."/>
            <person name="Fujiyama A."/>
            <person name="Sasaki T."/>
            <person name="Shimizu A."/>
            <person name="Asakawa S."/>
            <person name="Shimizu N."/>
            <person name="Hashimoto S."/>
            <person name="Yang J."/>
            <person name="Lee Y."/>
            <person name="Matsushima K."/>
            <person name="Sugano S."/>
            <person name="Sakaizumi M."/>
            <person name="Narita T."/>
            <person name="Ohishi K."/>
            <person name="Haga S."/>
            <person name="Ohta F."/>
            <person name="Nomoto H."/>
            <person name="Nogata K."/>
            <person name="Morishita T."/>
            <person name="Endo T."/>
            <person name="Shin-I T."/>
            <person name="Takeda H."/>
            <person name="Morishita S."/>
            <person name="Kohara Y."/>
        </authorList>
    </citation>
    <scope>NUCLEOTIDE SEQUENCE [LARGE SCALE GENOMIC DNA]</scope>
    <source>
        <strain>Hd-rR</strain>
    </source>
</reference>
<dbReference type="InterPro" id="IPR032425">
    <property type="entry name" value="FERM_f0"/>
</dbReference>
<evidence type="ECO:0000259" key="1">
    <source>
        <dbReference type="Pfam" id="PF16511"/>
    </source>
</evidence>
<dbReference type="FunFam" id="3.10.20.90:FF:000028">
    <property type="entry name" value="Talin 2"/>
    <property type="match status" value="1"/>
</dbReference>
<feature type="domain" description="Talin N-terminal F0" evidence="1">
    <location>
        <begin position="4"/>
        <end position="83"/>
    </location>
</feature>
<accession>A0A3P9KC35</accession>
<dbReference type="PANTHER" id="PTHR19981">
    <property type="entry name" value="TALIN"/>
    <property type="match status" value="1"/>
</dbReference>
<reference evidence="2 3" key="2">
    <citation type="submission" date="2017-04" db="EMBL/GenBank/DDBJ databases">
        <title>CpG methylation of centromeres and impact of large insertions on vertebrate speciation.</title>
        <authorList>
            <person name="Ichikawa K."/>
            <person name="Yoshimura J."/>
            <person name="Morishita S."/>
        </authorList>
    </citation>
    <scope>NUCLEOTIDE SEQUENCE</scope>
    <source>
        <strain evidence="2 3">HNI</strain>
    </source>
</reference>
<evidence type="ECO:0000313" key="3">
    <source>
        <dbReference type="Proteomes" id="UP000265180"/>
    </source>
</evidence>
<dbReference type="Proteomes" id="UP000265180">
    <property type="component" value="Chromosome 12"/>
</dbReference>
<dbReference type="Ensembl" id="ENSORLT00020005465.1">
    <property type="protein sequence ID" value="ENSORLP00020005919.1"/>
    <property type="gene ID" value="ENSORLG00020006752.1"/>
</dbReference>
<sequence>MVALSLKIGVGNVVKTMQFEPSTMVYDACRIIRERVPEAQLGQPNDYGLFLSDEDPKKGIWLEAGKALDYYMLRNGDTLDYKKKQRPLKIRMLDGTVKTVMVDDSKIVSDMLMTICARIGQSVSLSLFLSSECLLTLPKLGCCSHAGFLFN</sequence>
<dbReference type="Pfam" id="PF16511">
    <property type="entry name" value="FERM_f0"/>
    <property type="match status" value="1"/>
</dbReference>
<protein>
    <recommendedName>
        <fullName evidence="1">Talin N-terminal F0 domain-containing protein</fullName>
    </recommendedName>
</protein>
<dbReference type="AlphaFoldDB" id="A0A3P9KC35"/>
<name>A0A3P9KC35_ORYLA</name>
<evidence type="ECO:0000313" key="2">
    <source>
        <dbReference type="Ensembl" id="ENSORLP00020005919.1"/>
    </source>
</evidence>
<dbReference type="Gene3D" id="3.10.20.90">
    <property type="entry name" value="Phosphatidylinositol 3-kinase Catalytic Subunit, Chain A, domain 1"/>
    <property type="match status" value="2"/>
</dbReference>
<reference evidence="2" key="4">
    <citation type="submission" date="2025-09" db="UniProtKB">
        <authorList>
            <consortium name="Ensembl"/>
        </authorList>
    </citation>
    <scope>IDENTIFICATION</scope>
    <source>
        <strain evidence="2">HNI</strain>
    </source>
</reference>
<reference evidence="2" key="3">
    <citation type="submission" date="2025-08" db="UniProtKB">
        <authorList>
            <consortium name="Ensembl"/>
        </authorList>
    </citation>
    <scope>IDENTIFICATION</scope>
    <source>
        <strain evidence="2">HNI</strain>
    </source>
</reference>